<organism evidence="2 3">
    <name type="scientific">Mikania micrantha</name>
    <name type="common">bitter vine</name>
    <dbReference type="NCBI Taxonomy" id="192012"/>
    <lineage>
        <taxon>Eukaryota</taxon>
        <taxon>Viridiplantae</taxon>
        <taxon>Streptophyta</taxon>
        <taxon>Embryophyta</taxon>
        <taxon>Tracheophyta</taxon>
        <taxon>Spermatophyta</taxon>
        <taxon>Magnoliopsida</taxon>
        <taxon>eudicotyledons</taxon>
        <taxon>Gunneridae</taxon>
        <taxon>Pentapetalae</taxon>
        <taxon>asterids</taxon>
        <taxon>campanulids</taxon>
        <taxon>Asterales</taxon>
        <taxon>Asteraceae</taxon>
        <taxon>Asteroideae</taxon>
        <taxon>Heliantheae alliance</taxon>
        <taxon>Eupatorieae</taxon>
        <taxon>Mikania</taxon>
    </lineage>
</organism>
<gene>
    <name evidence="2" type="ORF">E3N88_44514</name>
</gene>
<keyword evidence="3" id="KW-1185">Reference proteome</keyword>
<dbReference type="Proteomes" id="UP000326396">
    <property type="component" value="Unassembled WGS sequence"/>
</dbReference>
<dbReference type="OrthoDB" id="1713821at2759"/>
<evidence type="ECO:0000256" key="1">
    <source>
        <dbReference type="SAM" id="MobiDB-lite"/>
    </source>
</evidence>
<dbReference type="EMBL" id="SZYD01001814">
    <property type="protein sequence ID" value="KAD0280370.1"/>
    <property type="molecule type" value="Genomic_DNA"/>
</dbReference>
<accession>A0A5N6LE55</accession>
<name>A0A5N6LE55_9ASTR</name>
<evidence type="ECO:0000313" key="3">
    <source>
        <dbReference type="Proteomes" id="UP000326396"/>
    </source>
</evidence>
<evidence type="ECO:0000313" key="2">
    <source>
        <dbReference type="EMBL" id="KAD0280370.1"/>
    </source>
</evidence>
<protein>
    <submittedName>
        <fullName evidence="2">Uncharacterized protein</fullName>
    </submittedName>
</protein>
<proteinExistence type="predicted"/>
<dbReference type="AlphaFoldDB" id="A0A5N6LE55"/>
<feature type="region of interest" description="Disordered" evidence="1">
    <location>
        <begin position="38"/>
        <end position="74"/>
    </location>
</feature>
<sequence length="262" mass="28576">MRPGRMWNGESRSADQLGAWTGADCARCNGVLRHLRAPGTSLPAPHSAPLETRTKESDMCASQRVSKPARRKEADWWGPRLPQAKITRNHAQAAQRAAINESQPAAWGPGCARPWVSLPCDGPSMCRLPKNGDASWPHGQAMGPSVPYAFGPQDKINKNHANAAQRAAIEIQPATVPDPVPDHMVDRGSKATLPLTIPRHVFKSSAKDSTRRLIRIVIQDSPHDSSIAQAKPMTRAFGGQGPYCWSANRRRAHALHLARILT</sequence>
<reference evidence="2 3" key="1">
    <citation type="submission" date="2019-05" db="EMBL/GenBank/DDBJ databases">
        <title>Mikania micrantha, genome provides insights into the molecular mechanism of rapid growth.</title>
        <authorList>
            <person name="Liu B."/>
        </authorList>
    </citation>
    <scope>NUCLEOTIDE SEQUENCE [LARGE SCALE GENOMIC DNA]</scope>
    <source>
        <strain evidence="2">NLD-2019</strain>
        <tissue evidence="2">Leaf</tissue>
    </source>
</reference>
<comment type="caution">
    <text evidence="2">The sequence shown here is derived from an EMBL/GenBank/DDBJ whole genome shotgun (WGS) entry which is preliminary data.</text>
</comment>